<dbReference type="EMBL" id="CP071182">
    <property type="protein sequence ID" value="QSO46945.1"/>
    <property type="molecule type" value="Genomic_DNA"/>
</dbReference>
<gene>
    <name evidence="1" type="ORF">JZ786_21365</name>
</gene>
<proteinExistence type="predicted"/>
<accession>A0A9X7VY89</accession>
<dbReference type="Proteomes" id="UP000663505">
    <property type="component" value="Chromosome"/>
</dbReference>
<keyword evidence="2" id="KW-1185">Reference proteome</keyword>
<reference evidence="1 2" key="1">
    <citation type="submission" date="2021-02" db="EMBL/GenBank/DDBJ databases">
        <title>Alicyclobacillus curvatus sp. nov. and Alicyclobacillus mengziensis sp. nov., two acidophilic bacteria isolated from acid mine drainage.</title>
        <authorList>
            <person name="Huang Y."/>
        </authorList>
    </citation>
    <scope>NUCLEOTIDE SEQUENCE [LARGE SCALE GENOMIC DNA]</scope>
    <source>
        <strain evidence="1 2">S30H14</strain>
    </source>
</reference>
<evidence type="ECO:0000313" key="2">
    <source>
        <dbReference type="Proteomes" id="UP000663505"/>
    </source>
</evidence>
<dbReference type="AlphaFoldDB" id="A0A9X7VY89"/>
<name>A0A9X7VY89_9BACL</name>
<organism evidence="1 2">
    <name type="scientific">Alicyclobacillus mengziensis</name>
    <dbReference type="NCBI Taxonomy" id="2931921"/>
    <lineage>
        <taxon>Bacteria</taxon>
        <taxon>Bacillati</taxon>
        <taxon>Bacillota</taxon>
        <taxon>Bacilli</taxon>
        <taxon>Bacillales</taxon>
        <taxon>Alicyclobacillaceae</taxon>
        <taxon>Alicyclobacillus</taxon>
    </lineage>
</organism>
<protein>
    <submittedName>
        <fullName evidence="1">Uncharacterized protein</fullName>
    </submittedName>
</protein>
<evidence type="ECO:0000313" key="1">
    <source>
        <dbReference type="EMBL" id="QSO46945.1"/>
    </source>
</evidence>
<sequence>MDQPEDNLDNAFIADRIVSQLRSVKLSRQFIFATHNANIPVFGDAEWIGVVEDSTARMPVIFQGAVDLPIVRDQAAKILEGGRIAFNQRKEKYGF</sequence>
<dbReference type="KEGG" id="afx:JZ786_21365"/>
<dbReference type="RefSeq" id="WP_206656306.1">
    <property type="nucleotide sequence ID" value="NZ_CP071182.1"/>
</dbReference>